<keyword evidence="2" id="KW-0812">Transmembrane</keyword>
<dbReference type="InterPro" id="IPR051843">
    <property type="entry name" value="CPA1_transporter"/>
</dbReference>
<feature type="transmembrane region" description="Helical" evidence="2">
    <location>
        <begin position="361"/>
        <end position="383"/>
    </location>
</feature>
<reference evidence="4" key="1">
    <citation type="journal article" date="2019" name="Nat. Commun.">
        <title>Expansion of phycobilisome linker gene families in mesophilic red algae.</title>
        <authorList>
            <person name="Lee J."/>
            <person name="Kim D."/>
            <person name="Bhattacharya D."/>
            <person name="Yoon H.S."/>
        </authorList>
    </citation>
    <scope>NUCLEOTIDE SEQUENCE [LARGE SCALE GENOMIC DNA]</scope>
    <source>
        <strain evidence="4">CCMP 1328</strain>
    </source>
</reference>
<proteinExistence type="predicted"/>
<feature type="compositionally biased region" description="Basic and acidic residues" evidence="1">
    <location>
        <begin position="266"/>
        <end position="275"/>
    </location>
</feature>
<feature type="compositionally biased region" description="Polar residues" evidence="1">
    <location>
        <begin position="278"/>
        <end position="287"/>
    </location>
</feature>
<evidence type="ECO:0000313" key="3">
    <source>
        <dbReference type="EMBL" id="KAA8499352.1"/>
    </source>
</evidence>
<feature type="transmembrane region" description="Helical" evidence="2">
    <location>
        <begin position="510"/>
        <end position="536"/>
    </location>
</feature>
<feature type="transmembrane region" description="Helical" evidence="2">
    <location>
        <begin position="336"/>
        <end position="354"/>
    </location>
</feature>
<dbReference type="PANTHER" id="PTHR31102:SF1">
    <property type="entry name" value="CATION_H+ EXCHANGER DOMAIN-CONTAINING PROTEIN"/>
    <property type="match status" value="1"/>
</dbReference>
<dbReference type="OrthoDB" id="423807at2759"/>
<dbReference type="AlphaFoldDB" id="A0A5J4Z8H6"/>
<name>A0A5J4Z8H6_PORPP</name>
<evidence type="ECO:0000313" key="4">
    <source>
        <dbReference type="Proteomes" id="UP000324585"/>
    </source>
</evidence>
<evidence type="ECO:0000256" key="2">
    <source>
        <dbReference type="SAM" id="Phobius"/>
    </source>
</evidence>
<protein>
    <submittedName>
        <fullName evidence="3">Mitochondrial sodium/hydrogen exchanger 9B2</fullName>
    </submittedName>
</protein>
<feature type="transmembrane region" description="Helical" evidence="2">
    <location>
        <begin position="449"/>
        <end position="471"/>
    </location>
</feature>
<gene>
    <name evidence="3" type="ORF">FVE85_6937</name>
</gene>
<feature type="transmembrane region" description="Helical" evidence="2">
    <location>
        <begin position="477"/>
        <end position="498"/>
    </location>
</feature>
<feature type="region of interest" description="Disordered" evidence="1">
    <location>
        <begin position="258"/>
        <end position="289"/>
    </location>
</feature>
<dbReference type="Proteomes" id="UP000324585">
    <property type="component" value="Unassembled WGS sequence"/>
</dbReference>
<dbReference type="PANTHER" id="PTHR31102">
    <property type="match status" value="1"/>
</dbReference>
<accession>A0A5J4Z8H6</accession>
<comment type="caution">
    <text evidence="3">The sequence shown here is derived from an EMBL/GenBank/DDBJ whole genome shotgun (WGS) entry which is preliminary data.</text>
</comment>
<dbReference type="EMBL" id="VRMN01000001">
    <property type="protein sequence ID" value="KAA8499352.1"/>
    <property type="molecule type" value="Genomic_DNA"/>
</dbReference>
<keyword evidence="4" id="KW-1185">Reference proteome</keyword>
<feature type="compositionally biased region" description="Polar residues" evidence="1">
    <location>
        <begin position="189"/>
        <end position="200"/>
    </location>
</feature>
<feature type="region of interest" description="Disordered" evidence="1">
    <location>
        <begin position="189"/>
        <end position="212"/>
    </location>
</feature>
<feature type="transmembrane region" description="Helical" evidence="2">
    <location>
        <begin position="389"/>
        <end position="410"/>
    </location>
</feature>
<keyword evidence="2" id="KW-0472">Membrane</keyword>
<organism evidence="3 4">
    <name type="scientific">Porphyridium purpureum</name>
    <name type="common">Red alga</name>
    <name type="synonym">Porphyridium cruentum</name>
    <dbReference type="NCBI Taxonomy" id="35688"/>
    <lineage>
        <taxon>Eukaryota</taxon>
        <taxon>Rhodophyta</taxon>
        <taxon>Bangiophyceae</taxon>
        <taxon>Porphyridiales</taxon>
        <taxon>Porphyridiaceae</taxon>
        <taxon>Porphyridium</taxon>
    </lineage>
</organism>
<sequence>MLEISQCTSLRCGDIDAAARTHNLVHPDIPATAACRHAHASSLDSLQAPRHTAQHRVAFTRRLLFCLIGTWPGTHGTPLVRTLPRVREDKFFTLHAAQDPVMCLVDRIKTSWTRFTRCGMDERPASDMIDRPTRCPKRSRQLPQRRARQVACRTQACSLALGGFAYSDHRASDFSTRCVCMVVHKLTQSSDEGNAPTNAGRSGADVAGNSAAAPAGSHARFSFQDMSVASQDVEAYGGSHDAFVQAFEHDQEAAAASFPGGEYESLPEREYESHKSSSKGPSLQPGTSHDLETFARADSSTSLSSDSATQSSTICGRVRAYVELVRADVRSRIREWVVGTLILALLYALLFLVVRDDALPFGALFSLLLLWVFGLIFGILFDVLTIPSLLGSLLAGIVLVNVPGDLLRGLEPSWIRASRRVALSFVLLRAGLSINVDAAKRVMRVLLRFGWLPGIIEAVCVGAAGTALLGMPWALSLAMGFIEAAGSAAVIVTEVLHLEHTKGLGVDAGIGVLLLMTVTTDIVTVVSGYTLCFGLAVSRGSLAYNILFGPINILVGAAAGVVIGALLWFTGFVQSIPKMALLFFVLNLGFVFLFQTFSYTAAAALSAVLIALVAKEGWRRGLPGSRVADMMPGTWSWSWLTAEPEEELVHVVQFYATQIWKYIVSPLLFASIGAVLDFREISGTDFGKSAALVAIGCSARIATSLLVLVRSQLLLRERLFVTVSMCAKATIQASLGGLPLAYYRENGGTPEELEWGRLFQLTSSIAILLTAPLVTLYMRAAGPVLLKKPPDTPQS</sequence>
<dbReference type="GO" id="GO:0098662">
    <property type="term" value="P:inorganic cation transmembrane transport"/>
    <property type="evidence" value="ECO:0007669"/>
    <property type="project" value="TreeGrafter"/>
</dbReference>
<feature type="transmembrane region" description="Helical" evidence="2">
    <location>
        <begin position="542"/>
        <end position="569"/>
    </location>
</feature>
<evidence type="ECO:0000256" key="1">
    <source>
        <dbReference type="SAM" id="MobiDB-lite"/>
    </source>
</evidence>
<keyword evidence="2" id="KW-1133">Transmembrane helix</keyword>
<feature type="transmembrane region" description="Helical" evidence="2">
    <location>
        <begin position="581"/>
        <end position="614"/>
    </location>
</feature>